<name>A0A1K1QHG7_9FLAO</name>
<dbReference type="InterPro" id="IPR036388">
    <property type="entry name" value="WH-like_DNA-bd_sf"/>
</dbReference>
<reference evidence="7 8" key="1">
    <citation type="submission" date="2016-11" db="EMBL/GenBank/DDBJ databases">
        <authorList>
            <person name="Jaros S."/>
            <person name="Januszkiewicz K."/>
            <person name="Wedrychowicz H."/>
        </authorList>
    </citation>
    <scope>NUCLEOTIDE SEQUENCE [LARGE SCALE GENOMIC DNA]</scope>
    <source>
        <strain evidence="7 8">CGMCC 1.12145</strain>
    </source>
</reference>
<dbReference type="Gene3D" id="1.10.10.10">
    <property type="entry name" value="Winged helix-like DNA-binding domain superfamily/Winged helix DNA-binding domain"/>
    <property type="match status" value="1"/>
</dbReference>
<keyword evidence="8" id="KW-1185">Reference proteome</keyword>
<dbReference type="SUPFAM" id="SSF53383">
    <property type="entry name" value="PLP-dependent transferases"/>
    <property type="match status" value="1"/>
</dbReference>
<sequence>MTTSLDILTRKVLGELDIQVYRQDLSLYLRISEYLKSRILYRELPEGAPLPSTRTLAGYLGVSRSTAIKAYDLLLLEGLIEVRQGARYRVRRMAPEGLSDYKIPENTVYPGISDKGKAFKENVDLINTTSEEAIAFRPGLPPLDIFPVNQWKNLSNYYWRTIKASSLSYSNSSGVEVLKRNIAGYLNMMRGIRCDHEQIIIVSGSLQSLYLIGNALINRGDRMVLENPTFPNVHSIFRSLEADIVPASTDGEGIRLPEEDVLPSPKLIHITPSGHYPTGIKMSGHRKQELLKWASKHGSIIIENDYEHEVSNWGVKEPSVFSMDPDQRTVFLGTFNRLLHPSIRLGYMIVPHYLLDTVKALQKHSHRFVSPSNQVVMNQFIEKNYLYHHIRNVIEVAEERRELFTEAVRQEFHASFQLREHTTRSLHVLGDISLPVSDQEVIRRFKEKHLTAHAYSKCFIDHPENGLILGYAAVRKPLIPKKVGEMATIYNKMIMEYTDR</sequence>
<evidence type="ECO:0000259" key="6">
    <source>
        <dbReference type="PROSITE" id="PS50949"/>
    </source>
</evidence>
<dbReference type="GO" id="GO:0030170">
    <property type="term" value="F:pyridoxal phosphate binding"/>
    <property type="evidence" value="ECO:0007669"/>
    <property type="project" value="InterPro"/>
</dbReference>
<evidence type="ECO:0000256" key="2">
    <source>
        <dbReference type="ARBA" id="ARBA00022898"/>
    </source>
</evidence>
<dbReference type="SUPFAM" id="SSF46785">
    <property type="entry name" value="Winged helix' DNA-binding domain"/>
    <property type="match status" value="1"/>
</dbReference>
<dbReference type="CDD" id="cd07377">
    <property type="entry name" value="WHTH_GntR"/>
    <property type="match status" value="1"/>
</dbReference>
<dbReference type="Pfam" id="PF00392">
    <property type="entry name" value="GntR"/>
    <property type="match status" value="1"/>
</dbReference>
<evidence type="ECO:0000313" key="7">
    <source>
        <dbReference type="EMBL" id="SFW58638.1"/>
    </source>
</evidence>
<gene>
    <name evidence="7" type="ORF">SAMN02927921_02500</name>
</gene>
<dbReference type="InterPro" id="IPR015424">
    <property type="entry name" value="PyrdxlP-dep_Trfase"/>
</dbReference>
<dbReference type="InterPro" id="IPR015421">
    <property type="entry name" value="PyrdxlP-dep_Trfase_major"/>
</dbReference>
<dbReference type="GO" id="GO:0003700">
    <property type="term" value="F:DNA-binding transcription factor activity"/>
    <property type="evidence" value="ECO:0007669"/>
    <property type="project" value="InterPro"/>
</dbReference>
<protein>
    <submittedName>
        <fullName evidence="7">Transcriptional regulator, GntR family</fullName>
    </submittedName>
</protein>
<comment type="similarity">
    <text evidence="1">In the C-terminal section; belongs to the class-I pyridoxal-phosphate-dependent aminotransferase family.</text>
</comment>
<proteinExistence type="inferred from homology"/>
<dbReference type="CDD" id="cd00609">
    <property type="entry name" value="AAT_like"/>
    <property type="match status" value="1"/>
</dbReference>
<dbReference type="STRING" id="1150368.SAMN02927921_02500"/>
<evidence type="ECO:0000256" key="1">
    <source>
        <dbReference type="ARBA" id="ARBA00005384"/>
    </source>
</evidence>
<keyword evidence="5" id="KW-0804">Transcription</keyword>
<dbReference type="PANTHER" id="PTHR46577:SF1">
    <property type="entry name" value="HTH-TYPE TRANSCRIPTIONAL REGULATORY PROTEIN GABR"/>
    <property type="match status" value="1"/>
</dbReference>
<evidence type="ECO:0000256" key="3">
    <source>
        <dbReference type="ARBA" id="ARBA00023015"/>
    </source>
</evidence>
<evidence type="ECO:0000256" key="4">
    <source>
        <dbReference type="ARBA" id="ARBA00023125"/>
    </source>
</evidence>
<dbReference type="InterPro" id="IPR051446">
    <property type="entry name" value="HTH_trans_reg/aminotransferase"/>
</dbReference>
<dbReference type="PANTHER" id="PTHR46577">
    <property type="entry name" value="HTH-TYPE TRANSCRIPTIONAL REGULATORY PROTEIN GABR"/>
    <property type="match status" value="1"/>
</dbReference>
<dbReference type="InterPro" id="IPR004839">
    <property type="entry name" value="Aminotransferase_I/II_large"/>
</dbReference>
<dbReference type="PROSITE" id="PS50949">
    <property type="entry name" value="HTH_GNTR"/>
    <property type="match status" value="1"/>
</dbReference>
<dbReference type="Pfam" id="PF00155">
    <property type="entry name" value="Aminotran_1_2"/>
    <property type="match status" value="1"/>
</dbReference>
<keyword evidence="2" id="KW-0663">Pyridoxal phosphate</keyword>
<dbReference type="Proteomes" id="UP000182248">
    <property type="component" value="Unassembled WGS sequence"/>
</dbReference>
<dbReference type="InterPro" id="IPR000524">
    <property type="entry name" value="Tscrpt_reg_HTH_GntR"/>
</dbReference>
<feature type="domain" description="HTH gntR-type" evidence="6">
    <location>
        <begin position="25"/>
        <end position="93"/>
    </location>
</feature>
<keyword evidence="4" id="KW-0238">DNA-binding</keyword>
<dbReference type="AlphaFoldDB" id="A0A1K1QHG7"/>
<dbReference type="GO" id="GO:0003677">
    <property type="term" value="F:DNA binding"/>
    <property type="evidence" value="ECO:0007669"/>
    <property type="project" value="UniProtKB-KW"/>
</dbReference>
<keyword evidence="3" id="KW-0805">Transcription regulation</keyword>
<dbReference type="PRINTS" id="PR00035">
    <property type="entry name" value="HTHGNTR"/>
</dbReference>
<dbReference type="SMART" id="SM00345">
    <property type="entry name" value="HTH_GNTR"/>
    <property type="match status" value="1"/>
</dbReference>
<dbReference type="InterPro" id="IPR036390">
    <property type="entry name" value="WH_DNA-bd_sf"/>
</dbReference>
<dbReference type="EMBL" id="FPJE01000013">
    <property type="protein sequence ID" value="SFW58638.1"/>
    <property type="molecule type" value="Genomic_DNA"/>
</dbReference>
<dbReference type="RefSeq" id="WP_072317721.1">
    <property type="nucleotide sequence ID" value="NZ_FPJE01000013.1"/>
</dbReference>
<organism evidence="7 8">
    <name type="scientific">Sinomicrobium oceani</name>
    <dbReference type="NCBI Taxonomy" id="1150368"/>
    <lineage>
        <taxon>Bacteria</taxon>
        <taxon>Pseudomonadati</taxon>
        <taxon>Bacteroidota</taxon>
        <taxon>Flavobacteriia</taxon>
        <taxon>Flavobacteriales</taxon>
        <taxon>Flavobacteriaceae</taxon>
        <taxon>Sinomicrobium</taxon>
    </lineage>
</organism>
<accession>A0A1K1QHG7</accession>
<dbReference type="OrthoDB" id="594134at2"/>
<dbReference type="Gene3D" id="3.40.640.10">
    <property type="entry name" value="Type I PLP-dependent aspartate aminotransferase-like (Major domain)"/>
    <property type="match status" value="1"/>
</dbReference>
<evidence type="ECO:0000313" key="8">
    <source>
        <dbReference type="Proteomes" id="UP000182248"/>
    </source>
</evidence>
<evidence type="ECO:0000256" key="5">
    <source>
        <dbReference type="ARBA" id="ARBA00023163"/>
    </source>
</evidence>